<comment type="similarity">
    <text evidence="7">Belongs to the drug/metabolite transporter (DMT) superfamily. Small multidrug resistance (SMR) (TC 2.A.7.1) family. Gdx/SugE subfamily.</text>
</comment>
<keyword evidence="2" id="KW-0813">Transport</keyword>
<comment type="caution">
    <text evidence="11">The sequence shown here is derived from an EMBL/GenBank/DDBJ whole genome shotgun (WGS) entry which is preliminary data.</text>
</comment>
<evidence type="ECO:0000256" key="3">
    <source>
        <dbReference type="ARBA" id="ARBA00022475"/>
    </source>
</evidence>
<evidence type="ECO:0000313" key="12">
    <source>
        <dbReference type="Proteomes" id="UP000321562"/>
    </source>
</evidence>
<keyword evidence="12" id="KW-1185">Reference proteome</keyword>
<accession>A0A5C6S0Z5</accession>
<dbReference type="SUPFAM" id="SSF103481">
    <property type="entry name" value="Multidrug resistance efflux transporter EmrE"/>
    <property type="match status" value="1"/>
</dbReference>
<dbReference type="Gene3D" id="1.10.3730.20">
    <property type="match status" value="1"/>
</dbReference>
<evidence type="ECO:0000256" key="1">
    <source>
        <dbReference type="ARBA" id="ARBA00004651"/>
    </source>
</evidence>
<comment type="subcellular location">
    <subcellularLocation>
        <location evidence="1 9">Cell membrane</location>
        <topology evidence="1 9">Multi-pass membrane protein</topology>
    </subcellularLocation>
</comment>
<evidence type="ECO:0000256" key="4">
    <source>
        <dbReference type="ARBA" id="ARBA00022692"/>
    </source>
</evidence>
<reference evidence="11 12" key="1">
    <citation type="submission" date="2019-08" db="EMBL/GenBank/DDBJ databases">
        <authorList>
            <person name="Ye J."/>
        </authorList>
    </citation>
    <scope>NUCLEOTIDE SEQUENCE [LARGE SCALE GENOMIC DNA]</scope>
    <source>
        <strain evidence="11 12">TK008</strain>
    </source>
</reference>
<evidence type="ECO:0000313" key="11">
    <source>
        <dbReference type="EMBL" id="TXB67540.1"/>
    </source>
</evidence>
<feature type="transmembrane region" description="Helical" evidence="10">
    <location>
        <begin position="84"/>
        <end position="102"/>
    </location>
</feature>
<keyword evidence="3" id="KW-1003">Cell membrane</keyword>
<feature type="transmembrane region" description="Helical" evidence="10">
    <location>
        <begin position="59"/>
        <end position="78"/>
    </location>
</feature>
<evidence type="ECO:0000256" key="2">
    <source>
        <dbReference type="ARBA" id="ARBA00022448"/>
    </source>
</evidence>
<protein>
    <recommendedName>
        <fullName evidence="8">Guanidinium exporter</fullName>
    </recommendedName>
</protein>
<organism evidence="11 12">
    <name type="scientific">Paracoccus aurantiacus</name>
    <dbReference type="NCBI Taxonomy" id="2599412"/>
    <lineage>
        <taxon>Bacteria</taxon>
        <taxon>Pseudomonadati</taxon>
        <taxon>Pseudomonadota</taxon>
        <taxon>Alphaproteobacteria</taxon>
        <taxon>Rhodobacterales</taxon>
        <taxon>Paracoccaceae</taxon>
        <taxon>Paracoccus</taxon>
    </lineage>
</organism>
<feature type="transmembrane region" description="Helical" evidence="10">
    <location>
        <begin position="27"/>
        <end position="47"/>
    </location>
</feature>
<dbReference type="Pfam" id="PF00893">
    <property type="entry name" value="Multi_Drug_Res"/>
    <property type="match status" value="1"/>
</dbReference>
<keyword evidence="5 10" id="KW-1133">Transmembrane helix</keyword>
<evidence type="ECO:0000256" key="9">
    <source>
        <dbReference type="RuleBase" id="RU003942"/>
    </source>
</evidence>
<name>A0A5C6S0Z5_9RHOB</name>
<dbReference type="RefSeq" id="WP_147100342.1">
    <property type="nucleotide sequence ID" value="NZ_JBHUFH010000010.1"/>
</dbReference>
<dbReference type="InterPro" id="IPR037185">
    <property type="entry name" value="EmrE-like"/>
</dbReference>
<sequence>MIWLQLITAGLLEVVWAYTLKQSHGFTRLGYSAVTVAAMIASFWLLARAMQVLPLGTAYVVWTGIGSVGAFILGITLLGEAASVMRIAAAAMIVGGIVLMKLS</sequence>
<evidence type="ECO:0000256" key="10">
    <source>
        <dbReference type="SAM" id="Phobius"/>
    </source>
</evidence>
<dbReference type="OrthoDB" id="9808638at2"/>
<dbReference type="EMBL" id="VOPL01000007">
    <property type="protein sequence ID" value="TXB67540.1"/>
    <property type="molecule type" value="Genomic_DNA"/>
</dbReference>
<dbReference type="InterPro" id="IPR000390">
    <property type="entry name" value="Small_drug/metabolite_transptr"/>
</dbReference>
<evidence type="ECO:0000256" key="6">
    <source>
        <dbReference type="ARBA" id="ARBA00023136"/>
    </source>
</evidence>
<dbReference type="Proteomes" id="UP000321562">
    <property type="component" value="Unassembled WGS sequence"/>
</dbReference>
<dbReference type="FunFam" id="1.10.3730.20:FF:000001">
    <property type="entry name" value="Quaternary ammonium compound resistance transporter SugE"/>
    <property type="match status" value="1"/>
</dbReference>
<evidence type="ECO:0000256" key="7">
    <source>
        <dbReference type="ARBA" id="ARBA00038151"/>
    </source>
</evidence>
<evidence type="ECO:0000256" key="5">
    <source>
        <dbReference type="ARBA" id="ARBA00022989"/>
    </source>
</evidence>
<dbReference type="GO" id="GO:0005886">
    <property type="term" value="C:plasma membrane"/>
    <property type="evidence" value="ECO:0007669"/>
    <property type="project" value="UniProtKB-SubCell"/>
</dbReference>
<dbReference type="GO" id="GO:0022857">
    <property type="term" value="F:transmembrane transporter activity"/>
    <property type="evidence" value="ECO:0007669"/>
    <property type="project" value="InterPro"/>
</dbReference>
<dbReference type="InterPro" id="IPR045324">
    <property type="entry name" value="Small_multidrug_res"/>
</dbReference>
<gene>
    <name evidence="11" type="ORF">FQV27_15730</name>
</gene>
<dbReference type="GO" id="GO:1990961">
    <property type="term" value="P:xenobiotic detoxification by transmembrane export across the plasma membrane"/>
    <property type="evidence" value="ECO:0007669"/>
    <property type="project" value="UniProtKB-ARBA"/>
</dbReference>
<dbReference type="AlphaFoldDB" id="A0A5C6S0Z5"/>
<proteinExistence type="inferred from homology"/>
<dbReference type="PANTHER" id="PTHR30561">
    <property type="entry name" value="SMR FAMILY PROTON-DEPENDENT DRUG EFFLUX TRANSPORTER SUGE"/>
    <property type="match status" value="1"/>
</dbReference>
<dbReference type="PANTHER" id="PTHR30561:SF0">
    <property type="entry name" value="GUANIDINIUM EXPORTER"/>
    <property type="match status" value="1"/>
</dbReference>
<evidence type="ECO:0000256" key="8">
    <source>
        <dbReference type="ARBA" id="ARBA00039168"/>
    </source>
</evidence>
<keyword evidence="6 10" id="KW-0472">Membrane</keyword>
<keyword evidence="4 9" id="KW-0812">Transmembrane</keyword>